<accession>A0A501PJQ0</accession>
<dbReference type="GO" id="GO:0008840">
    <property type="term" value="F:4-hydroxy-tetrahydrodipicolinate synthase activity"/>
    <property type="evidence" value="ECO:0007669"/>
    <property type="project" value="TreeGrafter"/>
</dbReference>
<comment type="similarity">
    <text evidence="2">Belongs to the DapA family.</text>
</comment>
<dbReference type="AlphaFoldDB" id="A0A501PJQ0"/>
<evidence type="ECO:0000256" key="2">
    <source>
        <dbReference type="PIRNR" id="PIRNR001365"/>
    </source>
</evidence>
<keyword evidence="4" id="KW-1185">Reference proteome</keyword>
<dbReference type="Pfam" id="PF00701">
    <property type="entry name" value="DHDPS"/>
    <property type="match status" value="1"/>
</dbReference>
<dbReference type="SMART" id="SM01130">
    <property type="entry name" value="DHDPS"/>
    <property type="match status" value="1"/>
</dbReference>
<dbReference type="PRINTS" id="PR00146">
    <property type="entry name" value="DHPICSNTHASE"/>
</dbReference>
<dbReference type="InterPro" id="IPR002220">
    <property type="entry name" value="DapA-like"/>
</dbReference>
<dbReference type="PIRSF" id="PIRSF001365">
    <property type="entry name" value="DHDPS"/>
    <property type="match status" value="1"/>
</dbReference>
<sequence>MPTPAKPGSEKWDSENTVDLEETARVVNGLIEGGVDGILALGTLGECATLTWEEKYEFMATMIEAAAGRVPVFVGTTALNTRETIRETRAAAELGAAGTMLGLPMWCASSVDTAVQFYKDVAEACPDMAICVYANVEAFKFDFPTAFWAQVASIPQVVTSKYNNLGNLLQDIAATRGQIKFLPIDAAYYGAARMEPDFCDAFWTNSAVCGPAAVTKFRDVIAEAKKTNDWSEAKVMAGEIGYALSTLFPNGSFKDFSMYNIILEKERMNAAGWMVAGPTRPPYHIVPQSYLEGAHESGRRAAALHKKYSA</sequence>
<dbReference type="InterPro" id="IPR013785">
    <property type="entry name" value="Aldolase_TIM"/>
</dbReference>
<dbReference type="PANTHER" id="PTHR12128">
    <property type="entry name" value="DIHYDRODIPICOLINATE SYNTHASE"/>
    <property type="match status" value="1"/>
</dbReference>
<proteinExistence type="inferred from homology"/>
<dbReference type="PANTHER" id="PTHR12128:SF51">
    <property type="entry name" value="BLL4205 PROTEIN"/>
    <property type="match status" value="1"/>
</dbReference>
<dbReference type="SUPFAM" id="SSF51569">
    <property type="entry name" value="Aldolase"/>
    <property type="match status" value="1"/>
</dbReference>
<evidence type="ECO:0000256" key="1">
    <source>
        <dbReference type="ARBA" id="ARBA00023239"/>
    </source>
</evidence>
<organism evidence="3 4">
    <name type="scientific">Emcibacter nanhaiensis</name>
    <dbReference type="NCBI Taxonomy" id="1505037"/>
    <lineage>
        <taxon>Bacteria</taxon>
        <taxon>Pseudomonadati</taxon>
        <taxon>Pseudomonadota</taxon>
        <taxon>Alphaproteobacteria</taxon>
        <taxon>Emcibacterales</taxon>
        <taxon>Emcibacteraceae</taxon>
        <taxon>Emcibacter</taxon>
    </lineage>
</organism>
<dbReference type="Gene3D" id="3.20.20.70">
    <property type="entry name" value="Aldolase class I"/>
    <property type="match status" value="1"/>
</dbReference>
<dbReference type="EMBL" id="VFIY01000010">
    <property type="protein sequence ID" value="TPD59926.1"/>
    <property type="molecule type" value="Genomic_DNA"/>
</dbReference>
<gene>
    <name evidence="3" type="ORF">FIV46_10455</name>
</gene>
<evidence type="ECO:0000313" key="4">
    <source>
        <dbReference type="Proteomes" id="UP000319148"/>
    </source>
</evidence>
<reference evidence="4" key="1">
    <citation type="submission" date="2019-06" db="EMBL/GenBank/DDBJ databases">
        <title>The complete genome of Emcibacter congregatus ZYLT.</title>
        <authorList>
            <person name="Zhao Z."/>
        </authorList>
    </citation>
    <scope>NUCLEOTIDE SEQUENCE [LARGE SCALE GENOMIC DNA]</scope>
    <source>
        <strain evidence="4">MCCC 1A06723</strain>
    </source>
</reference>
<evidence type="ECO:0000313" key="3">
    <source>
        <dbReference type="EMBL" id="TPD59926.1"/>
    </source>
</evidence>
<keyword evidence="1 2" id="KW-0456">Lyase</keyword>
<protein>
    <submittedName>
        <fullName evidence="3">Aldolase</fullName>
    </submittedName>
</protein>
<name>A0A501PJQ0_9PROT</name>
<dbReference type="Proteomes" id="UP000319148">
    <property type="component" value="Unassembled WGS sequence"/>
</dbReference>
<comment type="caution">
    <text evidence="3">The sequence shown here is derived from an EMBL/GenBank/DDBJ whole genome shotgun (WGS) entry which is preliminary data.</text>
</comment>
<dbReference type="OrthoDB" id="9782828at2"/>